<gene>
    <name evidence="1" type="ORF">NEMVEDRAFT_v1g232211</name>
</gene>
<dbReference type="Proteomes" id="UP000001593">
    <property type="component" value="Unassembled WGS sequence"/>
</dbReference>
<dbReference type="InParanoid" id="A7RSI8"/>
<dbReference type="PhylomeDB" id="A7RSI8"/>
<dbReference type="KEGG" id="nve:5517694"/>
<dbReference type="HOGENOM" id="CLU_1222321_0_0_1"/>
<dbReference type="AlphaFoldDB" id="A7RSI8"/>
<organism evidence="1 2">
    <name type="scientific">Nematostella vectensis</name>
    <name type="common">Starlet sea anemone</name>
    <dbReference type="NCBI Taxonomy" id="45351"/>
    <lineage>
        <taxon>Eukaryota</taxon>
        <taxon>Metazoa</taxon>
        <taxon>Cnidaria</taxon>
        <taxon>Anthozoa</taxon>
        <taxon>Hexacorallia</taxon>
        <taxon>Actiniaria</taxon>
        <taxon>Edwardsiidae</taxon>
        <taxon>Nematostella</taxon>
    </lineage>
</organism>
<dbReference type="InterPro" id="IPR010281">
    <property type="entry name" value="DUF885"/>
</dbReference>
<dbReference type="PANTHER" id="PTHR33361">
    <property type="entry name" value="GLR0591 PROTEIN"/>
    <property type="match status" value="1"/>
</dbReference>
<proteinExistence type="predicted"/>
<evidence type="ECO:0000313" key="1">
    <source>
        <dbReference type="EMBL" id="EDO45643.1"/>
    </source>
</evidence>
<sequence length="227" mass="25668">HDSLKTQRPTSISPISQVQGSVEHFQDQCGGLMGWLDSTTSYTSFIEGWGLYAESITADDTDTYDGHPLEKYGMLRSQIWRALRLIVDTGLHSTAVNSTLSRDQAFQYFVDYVWDDGDVIKKEITRYQSDPGQATAYMVGQLNLMRLREHARQQLGEAFNLKDFHYHLLKEGSAPLSYITDAINEYIRCTLNKEGEGCEYVLPPKGGKGGGANDYSDMGFRVMENYY</sequence>
<dbReference type="PANTHER" id="PTHR33361:SF2">
    <property type="entry name" value="DUF885 DOMAIN-CONTAINING PROTEIN"/>
    <property type="match status" value="1"/>
</dbReference>
<dbReference type="EMBL" id="DS469534">
    <property type="protein sequence ID" value="EDO45643.1"/>
    <property type="molecule type" value="Genomic_DNA"/>
</dbReference>
<dbReference type="OMA" id="INEYIRC"/>
<keyword evidence="2" id="KW-1185">Reference proteome</keyword>
<dbReference type="Pfam" id="PF05960">
    <property type="entry name" value="DUF885"/>
    <property type="match status" value="1"/>
</dbReference>
<name>A7RSI8_NEMVE</name>
<feature type="non-terminal residue" evidence="1">
    <location>
        <position position="227"/>
    </location>
</feature>
<reference evidence="1 2" key="1">
    <citation type="journal article" date="2007" name="Science">
        <title>Sea anemone genome reveals ancestral eumetazoan gene repertoire and genomic organization.</title>
        <authorList>
            <person name="Putnam N.H."/>
            <person name="Srivastava M."/>
            <person name="Hellsten U."/>
            <person name="Dirks B."/>
            <person name="Chapman J."/>
            <person name="Salamov A."/>
            <person name="Terry A."/>
            <person name="Shapiro H."/>
            <person name="Lindquist E."/>
            <person name="Kapitonov V.V."/>
            <person name="Jurka J."/>
            <person name="Genikhovich G."/>
            <person name="Grigoriev I.V."/>
            <person name="Lucas S.M."/>
            <person name="Steele R.E."/>
            <person name="Finnerty J.R."/>
            <person name="Technau U."/>
            <person name="Martindale M.Q."/>
            <person name="Rokhsar D.S."/>
        </authorList>
    </citation>
    <scope>NUCLEOTIDE SEQUENCE [LARGE SCALE GENOMIC DNA]</scope>
    <source>
        <strain evidence="2">CH2 X CH6</strain>
    </source>
</reference>
<dbReference type="OrthoDB" id="5959877at2759"/>
<accession>A7RSI8</accession>
<evidence type="ECO:0000313" key="2">
    <source>
        <dbReference type="Proteomes" id="UP000001593"/>
    </source>
</evidence>
<protein>
    <submittedName>
        <fullName evidence="1">Uncharacterized protein</fullName>
    </submittedName>
</protein>